<name>A0ABR6VST6_9BACT</name>
<protein>
    <submittedName>
        <fullName evidence="1">YkgJ family cysteine cluster protein</fullName>
    </submittedName>
</protein>
<evidence type="ECO:0000313" key="2">
    <source>
        <dbReference type="Proteomes" id="UP000659698"/>
    </source>
</evidence>
<dbReference type="EMBL" id="JACOAF010000026">
    <property type="protein sequence ID" value="MBC3540253.1"/>
    <property type="molecule type" value="Genomic_DNA"/>
</dbReference>
<accession>A0ABR6VST6</accession>
<dbReference type="Proteomes" id="UP000659698">
    <property type="component" value="Unassembled WGS sequence"/>
</dbReference>
<proteinExistence type="predicted"/>
<comment type="caution">
    <text evidence="1">The sequence shown here is derived from an EMBL/GenBank/DDBJ whole genome shotgun (WGS) entry which is preliminary data.</text>
</comment>
<organism evidence="1 2">
    <name type="scientific">Rufibacter sediminis</name>
    <dbReference type="NCBI Taxonomy" id="2762756"/>
    <lineage>
        <taxon>Bacteria</taxon>
        <taxon>Pseudomonadati</taxon>
        <taxon>Bacteroidota</taxon>
        <taxon>Cytophagia</taxon>
        <taxon>Cytophagales</taxon>
        <taxon>Hymenobacteraceae</taxon>
        <taxon>Rufibacter</taxon>
    </lineage>
</organism>
<gene>
    <name evidence="1" type="ORF">H7U12_11220</name>
</gene>
<sequence>MEDSTNLCLACGLCCDGTVIGFVQLGREELPAYRDMMDVENSNGEGFFLQPCKKFCDGCTIYTNRPKQCAKYECALLKALDEKELAFNAAVEITKEVKQKKIALQERLDSLQIKLHSQSFYFQMAELNKLLLHSGAELLATQDHLALRAELNQLDNLLSNKFGGSTF</sequence>
<evidence type="ECO:0000313" key="1">
    <source>
        <dbReference type="EMBL" id="MBC3540253.1"/>
    </source>
</evidence>
<keyword evidence="2" id="KW-1185">Reference proteome</keyword>
<dbReference type="RefSeq" id="WP_186637565.1">
    <property type="nucleotide sequence ID" value="NZ_JACOAF010000026.1"/>
</dbReference>
<reference evidence="1 2" key="1">
    <citation type="journal article" date="2019" name="Int. J. Syst. Evol. Microbiol.">
        <title>Rufibacter sediminis sp. nov., isolated from freshwater lake sediment.</title>
        <authorList>
            <person name="Qu J.H."/>
            <person name="Zhang L.J."/>
            <person name="Fu Y.H."/>
            <person name="Li H.F."/>
        </authorList>
    </citation>
    <scope>NUCLEOTIDE SEQUENCE [LARGE SCALE GENOMIC DNA]</scope>
    <source>
        <strain evidence="1 2">H-1</strain>
    </source>
</reference>